<dbReference type="SUPFAM" id="SSF56219">
    <property type="entry name" value="DNase I-like"/>
    <property type="match status" value="1"/>
</dbReference>
<dbReference type="AlphaFoldDB" id="A0A9Q1KXU2"/>
<dbReference type="Proteomes" id="UP001153076">
    <property type="component" value="Unassembled WGS sequence"/>
</dbReference>
<evidence type="ECO:0000259" key="4">
    <source>
        <dbReference type="Pfam" id="PF14392"/>
    </source>
</evidence>
<evidence type="ECO:0008006" key="7">
    <source>
        <dbReference type="Google" id="ProtNLM"/>
    </source>
</evidence>
<dbReference type="Gene3D" id="3.30.420.10">
    <property type="entry name" value="Ribonuclease H-like superfamily/Ribonuclease H"/>
    <property type="match status" value="1"/>
</dbReference>
<dbReference type="Gene3D" id="3.60.10.10">
    <property type="entry name" value="Endonuclease/exonuclease/phosphatase"/>
    <property type="match status" value="1"/>
</dbReference>
<evidence type="ECO:0000313" key="5">
    <source>
        <dbReference type="EMBL" id="KAJ8451015.1"/>
    </source>
</evidence>
<sequence>MADELMIEWGKLNLTKEEEEAAEYEEKILEERKEEIALSLLGKFLTPNTFSTKAMKTVMQAVWRPSRGMVIKELDRSLFLFQFFLRKDKDFVMDEGPWAFDGHLLITKEWTGTEQLSDIAFTTTGFWVKAYDVPAVRQTKAFAKFLGDKIGTFLRCDDDELLGTGKALCFRTEVDVLKPLQRGVMVKMEGRTLWVKFKYLKLPDFCYGCGVLGHTLKTCKVVDPEIPACELQYGAWLRDSPMKSRRRNAEMELAEERQLFNAFRSQRTGYSIRKRLLFTGGSTAGDPETEHAVHMVVDEGAVRIPSGDVFKRKLGNMGSVARCDKVRVVVTGAGKHENFIEQAEVARQPRQDQWGWVRPRQLKTFARDYYGFFVDARGRSGGLALLWDKNLALTVLSHSSHHIDTTLQWHTHDPMWRFTGVYGWPENQQKHRTGELIADLKTRMDLPWLVGGDLNEVFYHCEKVGGPPRSRAHIDAFRDAFLDNDIHDLGFSGYDYTWCNNRDGGEIVEERLDRFCASTEWSILFPEAQVQHVDSHISDHLLLLLRCKPRNRAATARVSRFQFENMWATDPSINEVLVLAWGASSDADPVHNLQHKIEKYSASLTLWNKKHFGHVRTQIRKLEAELVHEREIQKRKDILNNIREWCKREEILWCQRARSDYLKYGDSNTRWFHSRASIRRARNHIEALIDNEGVQQTEQGGITRTMVNYFSDLFSASPQYDTLILCNADLPQATAVKDVLHSYEKASGQRVNYNKTDVLWLPRPKSFAVITAKPTNHSVTKVRDLINFASSTWREDLIRAIFIPYDAELILSLPLCDQWPQDKLIWHYTTNGMFSVKSAYHLIVRERASGEGESSSQDTQLCRSIWDLARVPGFNMHCSICGHPEETDMHALFDCPLATSIWKGSELNPESWSSHFRCLLDCYIEAKNNMSWEEAGDFVAILWEIWNARNRFIFKTPDRNLEVLSKRATSFVRSFRESLEQARTKGDSAPSLWQPPTSGMYKLNFDGGCVGEHGWRWGFVIRNSNGDVVMAGVQQGMGFAGPEIEEARACIFGLKKATTAGINSLVIERDCLALIQKLRVKQSFVKRRGNMVAHDIAHWQPFCSSSRFWDGDIPDSINGRAYEDLYDFFNMQLI</sequence>
<evidence type="ECO:0000259" key="3">
    <source>
        <dbReference type="Pfam" id="PF14111"/>
    </source>
</evidence>
<dbReference type="Pfam" id="PF14111">
    <property type="entry name" value="DUF4283"/>
    <property type="match status" value="1"/>
</dbReference>
<keyword evidence="1" id="KW-0175">Coiled coil</keyword>
<feature type="coiled-coil region" evidence="1">
    <location>
        <begin position="7"/>
        <end position="34"/>
    </location>
</feature>
<evidence type="ECO:0000256" key="1">
    <source>
        <dbReference type="SAM" id="Coils"/>
    </source>
</evidence>
<protein>
    <recommendedName>
        <fullName evidence="7">CCHC-type domain-containing protein</fullName>
    </recommendedName>
</protein>
<feature type="domain" description="RNase H type-1" evidence="2">
    <location>
        <begin position="1004"/>
        <end position="1101"/>
    </location>
</feature>
<dbReference type="GO" id="GO:0004523">
    <property type="term" value="F:RNA-DNA hybrid ribonuclease activity"/>
    <property type="evidence" value="ECO:0007669"/>
    <property type="project" value="InterPro"/>
</dbReference>
<comment type="caution">
    <text evidence="5">The sequence shown here is derived from an EMBL/GenBank/DDBJ whole genome shotgun (WGS) entry which is preliminary data.</text>
</comment>
<feature type="domain" description="Zinc knuckle CX2CX4HX4C" evidence="4">
    <location>
        <begin position="174"/>
        <end position="220"/>
    </location>
</feature>
<dbReference type="InterPro" id="IPR012337">
    <property type="entry name" value="RNaseH-like_sf"/>
</dbReference>
<dbReference type="InterPro" id="IPR044730">
    <property type="entry name" value="RNase_H-like_dom_plant"/>
</dbReference>
<name>A0A9Q1KXU2_9CARY</name>
<dbReference type="InterPro" id="IPR025836">
    <property type="entry name" value="Zn_knuckle_CX2CX4HX4C"/>
</dbReference>
<dbReference type="OrthoDB" id="1434401at2759"/>
<dbReference type="CDD" id="cd06222">
    <property type="entry name" value="RNase_H_like"/>
    <property type="match status" value="1"/>
</dbReference>
<dbReference type="InterPro" id="IPR025558">
    <property type="entry name" value="DUF4283"/>
</dbReference>
<evidence type="ECO:0000313" key="6">
    <source>
        <dbReference type="Proteomes" id="UP001153076"/>
    </source>
</evidence>
<dbReference type="InterPro" id="IPR036691">
    <property type="entry name" value="Endo/exonu/phosph_ase_sf"/>
</dbReference>
<keyword evidence="6" id="KW-1185">Reference proteome</keyword>
<dbReference type="PANTHER" id="PTHR31286:SF167">
    <property type="entry name" value="OS09G0268800 PROTEIN"/>
    <property type="match status" value="1"/>
</dbReference>
<organism evidence="5 6">
    <name type="scientific">Carnegiea gigantea</name>
    <dbReference type="NCBI Taxonomy" id="171969"/>
    <lineage>
        <taxon>Eukaryota</taxon>
        <taxon>Viridiplantae</taxon>
        <taxon>Streptophyta</taxon>
        <taxon>Embryophyta</taxon>
        <taxon>Tracheophyta</taxon>
        <taxon>Spermatophyta</taxon>
        <taxon>Magnoliopsida</taxon>
        <taxon>eudicotyledons</taxon>
        <taxon>Gunneridae</taxon>
        <taxon>Pentapetalae</taxon>
        <taxon>Caryophyllales</taxon>
        <taxon>Cactineae</taxon>
        <taxon>Cactaceae</taxon>
        <taxon>Cactoideae</taxon>
        <taxon>Echinocereeae</taxon>
        <taxon>Carnegiea</taxon>
    </lineage>
</organism>
<dbReference type="InterPro" id="IPR040256">
    <property type="entry name" value="At4g02000-like"/>
</dbReference>
<evidence type="ECO:0000259" key="2">
    <source>
        <dbReference type="Pfam" id="PF13456"/>
    </source>
</evidence>
<dbReference type="GO" id="GO:0003676">
    <property type="term" value="F:nucleic acid binding"/>
    <property type="evidence" value="ECO:0007669"/>
    <property type="project" value="InterPro"/>
</dbReference>
<gene>
    <name evidence="5" type="ORF">Cgig2_026824</name>
</gene>
<feature type="domain" description="DUF4283" evidence="3">
    <location>
        <begin position="33"/>
        <end position="115"/>
    </location>
</feature>
<dbReference type="InterPro" id="IPR036397">
    <property type="entry name" value="RNaseH_sf"/>
</dbReference>
<dbReference type="InterPro" id="IPR002156">
    <property type="entry name" value="RNaseH_domain"/>
</dbReference>
<dbReference type="SUPFAM" id="SSF53098">
    <property type="entry name" value="Ribonuclease H-like"/>
    <property type="match status" value="1"/>
</dbReference>
<dbReference type="Pfam" id="PF14392">
    <property type="entry name" value="zf-CCHC_4"/>
    <property type="match status" value="1"/>
</dbReference>
<dbReference type="PANTHER" id="PTHR31286">
    <property type="entry name" value="GLYCINE-RICH CELL WALL STRUCTURAL PROTEIN 1.8-LIKE"/>
    <property type="match status" value="1"/>
</dbReference>
<accession>A0A9Q1KXU2</accession>
<proteinExistence type="predicted"/>
<dbReference type="Pfam" id="PF13456">
    <property type="entry name" value="RVT_3"/>
    <property type="match status" value="1"/>
</dbReference>
<dbReference type="EMBL" id="JAKOGI010000011">
    <property type="protein sequence ID" value="KAJ8451015.1"/>
    <property type="molecule type" value="Genomic_DNA"/>
</dbReference>
<reference evidence="5" key="1">
    <citation type="submission" date="2022-04" db="EMBL/GenBank/DDBJ databases">
        <title>Carnegiea gigantea Genome sequencing and assembly v2.</title>
        <authorList>
            <person name="Copetti D."/>
            <person name="Sanderson M.J."/>
            <person name="Burquez A."/>
            <person name="Wojciechowski M.F."/>
        </authorList>
    </citation>
    <scope>NUCLEOTIDE SEQUENCE</scope>
    <source>
        <strain evidence="5">SGP5-SGP5p</strain>
        <tissue evidence="5">Aerial part</tissue>
    </source>
</reference>